<comment type="similarity">
    <text evidence="3">In the N-terminal section; belongs to the phytochrome family.</text>
</comment>
<feature type="modified residue" description="4-aspartylphosphate" evidence="14">
    <location>
        <position position="732"/>
    </location>
</feature>
<dbReference type="PRINTS" id="PR00344">
    <property type="entry name" value="BCTRLSENSOR"/>
</dbReference>
<dbReference type="Gene3D" id="3.30.565.10">
    <property type="entry name" value="Histidine kinase-like ATPase, C-terminal domain"/>
    <property type="match status" value="1"/>
</dbReference>
<keyword evidence="10" id="KW-0902">Two-component regulatory system</keyword>
<evidence type="ECO:0000256" key="11">
    <source>
        <dbReference type="ARBA" id="ARBA00023136"/>
    </source>
</evidence>
<dbReference type="Gene3D" id="3.40.50.2300">
    <property type="match status" value="1"/>
</dbReference>
<evidence type="ECO:0000256" key="8">
    <source>
        <dbReference type="ARBA" id="ARBA00022777"/>
    </source>
</evidence>
<evidence type="ECO:0000256" key="2">
    <source>
        <dbReference type="ARBA" id="ARBA00004370"/>
    </source>
</evidence>
<evidence type="ECO:0000256" key="15">
    <source>
        <dbReference type="SAM" id="Phobius"/>
    </source>
</evidence>
<dbReference type="PROSITE" id="PS50110">
    <property type="entry name" value="RESPONSE_REGULATORY"/>
    <property type="match status" value="1"/>
</dbReference>
<dbReference type="SUPFAM" id="SSF47384">
    <property type="entry name" value="Homodimeric domain of signal transducing histidine kinase"/>
    <property type="match status" value="1"/>
</dbReference>
<sequence length="900" mass="101520">MYHFFRHSISSKLFLYVLSGALAGLGCMAYFFYQALENGAQQEIVGNLSTQVKEIEGKLGKAEQTMLTFTSAVKTLDSTKIHAPDAYEKLIFETLRRKTSLTMGIGFGQAPYKILPDRKSYWPYLFVDQDTPSQVGQPLPAPYGYIRQTDVCGLDSSCFEQNYYTEPVSAGKAIWMEPYEWGNIALTTTTAPIYNDKDDLIGVAGLDINVTALTKVVKAPDGWRDGYFAIVSEEGNLLAYPPEPEKARKLATYRDIPQLESIWQQIEKNKAGLFIAHGKYWAYERIEGTNWLMLASVPQSVVLEPALAITVGGTLGAGSILAIVVSLFVRRLNYRLKPILLECQKLAKEDQERFLHLDHEAQEKNGNYLLPKIQNADELEVLEHAFNRMTAQIKASFEELELRVEERTSELRQAKDVADMANRSKSEFLANMSHELRTPLNGILGYAQILMRSANLPSQEQKGVGIINQCGSHLLTLINDILDFSKIEAQKMELYPTDFHFPAFLQGVVEICRIKTEQKSLHFTYVADGDLPIGVFMDEKRLRQVLINLLGNATKFTDSGEVNFSVKSKKIKEGHGKDPSMYQIRFQVKDTGIGMGKDELEKIFLPFEQVGFVEKQSEGTGLGLAISQSIVSLMGSTLEVQSKLGQGSTFWFDVTVPDADEWAEKSRNLQQDKIIGVEGQAHKILVVDDRWENRSVIVNLLTPLGFIVFEAEHGRDGLQKVEEIHPHLIITDITMPLLDGYEMLTILRQIVQFKDLPVIVSSASVFESDRQKSLNAGAKGFLPKPVQVEKLLELLQELLRIEWVYERKSVDKSERSGSLDQSQMNEVIPPPAAELFTLYDLSRKGLISGVFKEVERIEQLNADYRGFTEQVRKFAKNFQIKQLREFLGQYVNSVNSFHSK</sequence>
<proteinExistence type="inferred from homology"/>
<evidence type="ECO:0000256" key="9">
    <source>
        <dbReference type="ARBA" id="ARBA00022840"/>
    </source>
</evidence>
<dbReference type="InterPro" id="IPR005467">
    <property type="entry name" value="His_kinase_dom"/>
</dbReference>
<dbReference type="SMART" id="SM00448">
    <property type="entry name" value="REC"/>
    <property type="match status" value="1"/>
</dbReference>
<dbReference type="InterPro" id="IPR003661">
    <property type="entry name" value="HisK_dim/P_dom"/>
</dbReference>
<dbReference type="EC" id="2.7.13.3" evidence="4"/>
<evidence type="ECO:0000256" key="10">
    <source>
        <dbReference type="ARBA" id="ARBA00023012"/>
    </source>
</evidence>
<evidence type="ECO:0000256" key="5">
    <source>
        <dbReference type="ARBA" id="ARBA00022553"/>
    </source>
</evidence>
<dbReference type="CDD" id="cd12913">
    <property type="entry name" value="PDC1_MCP_like"/>
    <property type="match status" value="1"/>
</dbReference>
<dbReference type="CDD" id="cd18774">
    <property type="entry name" value="PDC2_HK_sensor"/>
    <property type="match status" value="1"/>
</dbReference>
<dbReference type="SMART" id="SM00387">
    <property type="entry name" value="HATPase_c"/>
    <property type="match status" value="1"/>
</dbReference>
<dbReference type="SUPFAM" id="SSF55874">
    <property type="entry name" value="ATPase domain of HSP90 chaperone/DNA topoisomerase II/histidine kinase"/>
    <property type="match status" value="1"/>
</dbReference>
<comment type="subcellular location">
    <subcellularLocation>
        <location evidence="2">Membrane</location>
    </subcellularLocation>
</comment>
<dbReference type="SUPFAM" id="SSF52172">
    <property type="entry name" value="CheY-like"/>
    <property type="match status" value="1"/>
</dbReference>
<reference evidence="18" key="2">
    <citation type="journal article" date="2022" name="Microbiol. Resour. Announc.">
        <title>Metagenome Sequencing to Explore Phylogenomics of Terrestrial Cyanobacteria.</title>
        <authorList>
            <person name="Ward R.D."/>
            <person name="Stajich J.E."/>
            <person name="Johansen J.R."/>
            <person name="Huntemann M."/>
            <person name="Clum A."/>
            <person name="Foster B."/>
            <person name="Foster B."/>
            <person name="Roux S."/>
            <person name="Palaniappan K."/>
            <person name="Varghese N."/>
            <person name="Mukherjee S."/>
            <person name="Reddy T.B.K."/>
            <person name="Daum C."/>
            <person name="Copeland A."/>
            <person name="Chen I.A."/>
            <person name="Ivanova N.N."/>
            <person name="Kyrpides N.C."/>
            <person name="Shapiro N."/>
            <person name="Eloe-Fadrosh E.A."/>
            <person name="Pietrasiak N."/>
        </authorList>
    </citation>
    <scope>NUCLEOTIDE SEQUENCE</scope>
    <source>
        <strain evidence="18">GSE-TBD4-15B</strain>
    </source>
</reference>
<dbReference type="GO" id="GO:0016020">
    <property type="term" value="C:membrane"/>
    <property type="evidence" value="ECO:0007669"/>
    <property type="project" value="UniProtKB-SubCell"/>
</dbReference>
<comment type="caution">
    <text evidence="18">The sequence shown here is derived from an EMBL/GenBank/DDBJ whole genome shotgun (WGS) entry which is preliminary data.</text>
</comment>
<comment type="catalytic activity">
    <reaction evidence="1">
        <text>ATP + protein L-histidine = ADP + protein N-phospho-L-histidine.</text>
        <dbReference type="EC" id="2.7.13.3"/>
    </reaction>
</comment>
<evidence type="ECO:0000259" key="17">
    <source>
        <dbReference type="PROSITE" id="PS50110"/>
    </source>
</evidence>
<dbReference type="Gene3D" id="1.10.287.130">
    <property type="match status" value="1"/>
</dbReference>
<accession>A0A951U4K9</accession>
<dbReference type="PANTHER" id="PTHR43047">
    <property type="entry name" value="TWO-COMPONENT HISTIDINE PROTEIN KINASE"/>
    <property type="match status" value="1"/>
</dbReference>
<dbReference type="CDD" id="cd00082">
    <property type="entry name" value="HisKA"/>
    <property type="match status" value="1"/>
</dbReference>
<feature type="domain" description="Response regulatory" evidence="17">
    <location>
        <begin position="683"/>
        <end position="799"/>
    </location>
</feature>
<dbReference type="GO" id="GO:0005524">
    <property type="term" value="F:ATP binding"/>
    <property type="evidence" value="ECO:0007669"/>
    <property type="project" value="UniProtKB-KW"/>
</dbReference>
<keyword evidence="9" id="KW-0067">ATP-binding</keyword>
<keyword evidence="11 15" id="KW-0472">Membrane</keyword>
<reference evidence="18" key="1">
    <citation type="submission" date="2021-05" db="EMBL/GenBank/DDBJ databases">
        <authorList>
            <person name="Pietrasiak N."/>
            <person name="Ward R."/>
            <person name="Stajich J.E."/>
            <person name="Kurbessoian T."/>
        </authorList>
    </citation>
    <scope>NUCLEOTIDE SEQUENCE</scope>
    <source>
        <strain evidence="18">GSE-TBD4-15B</strain>
    </source>
</reference>
<dbReference type="GO" id="GO:0000155">
    <property type="term" value="F:phosphorelay sensor kinase activity"/>
    <property type="evidence" value="ECO:0007669"/>
    <property type="project" value="InterPro"/>
</dbReference>
<dbReference type="Pfam" id="PF22673">
    <property type="entry name" value="MCP-like_PDC_1"/>
    <property type="match status" value="1"/>
</dbReference>
<dbReference type="FunFam" id="3.30.565.10:FF:000010">
    <property type="entry name" value="Sensor histidine kinase RcsC"/>
    <property type="match status" value="1"/>
</dbReference>
<dbReference type="InterPro" id="IPR004358">
    <property type="entry name" value="Sig_transdc_His_kin-like_C"/>
</dbReference>
<dbReference type="PROSITE" id="PS50109">
    <property type="entry name" value="HIS_KIN"/>
    <property type="match status" value="1"/>
</dbReference>
<dbReference type="Gene3D" id="3.30.450.20">
    <property type="entry name" value="PAS domain"/>
    <property type="match status" value="1"/>
</dbReference>
<name>A0A951U4K9_9CYAN</name>
<evidence type="ECO:0000256" key="12">
    <source>
        <dbReference type="ARBA" id="ARBA00023306"/>
    </source>
</evidence>
<dbReference type="CDD" id="cd16922">
    <property type="entry name" value="HATPase_EvgS-ArcB-TorS-like"/>
    <property type="match status" value="1"/>
</dbReference>
<evidence type="ECO:0000313" key="18">
    <source>
        <dbReference type="EMBL" id="MBW4465526.1"/>
    </source>
</evidence>
<dbReference type="InterPro" id="IPR011006">
    <property type="entry name" value="CheY-like_superfamily"/>
</dbReference>
<dbReference type="Pfam" id="PF00512">
    <property type="entry name" value="HisKA"/>
    <property type="match status" value="1"/>
</dbReference>
<dbReference type="SMART" id="SM00388">
    <property type="entry name" value="HisKA"/>
    <property type="match status" value="1"/>
</dbReference>
<feature type="transmembrane region" description="Helical" evidence="15">
    <location>
        <begin position="13"/>
        <end position="33"/>
    </location>
</feature>
<dbReference type="InterPro" id="IPR036097">
    <property type="entry name" value="HisK_dim/P_sf"/>
</dbReference>
<keyword evidence="15" id="KW-1133">Transmembrane helix</keyword>
<evidence type="ECO:0000256" key="1">
    <source>
        <dbReference type="ARBA" id="ARBA00000085"/>
    </source>
</evidence>
<dbReference type="FunFam" id="1.10.287.130:FF:000038">
    <property type="entry name" value="Sensory transduction histidine kinase"/>
    <property type="match status" value="1"/>
</dbReference>
<keyword evidence="15" id="KW-0812">Transmembrane</keyword>
<dbReference type="EMBL" id="JAHHHV010000047">
    <property type="protein sequence ID" value="MBW4465526.1"/>
    <property type="molecule type" value="Genomic_DNA"/>
</dbReference>
<protein>
    <recommendedName>
        <fullName evidence="13">Circadian input-output histidine kinase CikA</fullName>
        <ecNumber evidence="4">2.7.13.3</ecNumber>
    </recommendedName>
</protein>
<dbReference type="PROSITE" id="PS51257">
    <property type="entry name" value="PROKAR_LIPOPROTEIN"/>
    <property type="match status" value="1"/>
</dbReference>
<feature type="domain" description="Histidine kinase" evidence="16">
    <location>
        <begin position="431"/>
        <end position="658"/>
    </location>
</feature>
<keyword evidence="12" id="KW-0131">Cell cycle</keyword>
<evidence type="ECO:0000256" key="4">
    <source>
        <dbReference type="ARBA" id="ARBA00012438"/>
    </source>
</evidence>
<evidence type="ECO:0000256" key="7">
    <source>
        <dbReference type="ARBA" id="ARBA00022741"/>
    </source>
</evidence>
<keyword evidence="5 14" id="KW-0597">Phosphoprotein</keyword>
<gene>
    <name evidence="18" type="ORF">KME07_08805</name>
</gene>
<dbReference type="CDD" id="cd00156">
    <property type="entry name" value="REC"/>
    <property type="match status" value="1"/>
</dbReference>
<dbReference type="Pfam" id="PF00072">
    <property type="entry name" value="Response_reg"/>
    <property type="match status" value="1"/>
</dbReference>
<evidence type="ECO:0000256" key="13">
    <source>
        <dbReference type="ARBA" id="ARBA00074306"/>
    </source>
</evidence>
<keyword evidence="7" id="KW-0547">Nucleotide-binding</keyword>
<keyword evidence="8" id="KW-0418">Kinase</keyword>
<dbReference type="InterPro" id="IPR036890">
    <property type="entry name" value="HATPase_C_sf"/>
</dbReference>
<evidence type="ECO:0000259" key="16">
    <source>
        <dbReference type="PROSITE" id="PS50109"/>
    </source>
</evidence>
<dbReference type="InterPro" id="IPR001789">
    <property type="entry name" value="Sig_transdc_resp-reg_receiver"/>
</dbReference>
<dbReference type="Pfam" id="PF02518">
    <property type="entry name" value="HATPase_c"/>
    <property type="match status" value="1"/>
</dbReference>
<dbReference type="InterPro" id="IPR003594">
    <property type="entry name" value="HATPase_dom"/>
</dbReference>
<evidence type="ECO:0000313" key="19">
    <source>
        <dbReference type="Proteomes" id="UP000707356"/>
    </source>
</evidence>
<dbReference type="Proteomes" id="UP000707356">
    <property type="component" value="Unassembled WGS sequence"/>
</dbReference>
<keyword evidence="6" id="KW-0808">Transferase</keyword>
<organism evidence="18 19">
    <name type="scientific">Pegethrix bostrychoides GSE-TBD4-15B</name>
    <dbReference type="NCBI Taxonomy" id="2839662"/>
    <lineage>
        <taxon>Bacteria</taxon>
        <taxon>Bacillati</taxon>
        <taxon>Cyanobacteriota</taxon>
        <taxon>Cyanophyceae</taxon>
        <taxon>Oculatellales</taxon>
        <taxon>Oculatellaceae</taxon>
        <taxon>Pegethrix</taxon>
    </lineage>
</organism>
<evidence type="ECO:0000256" key="6">
    <source>
        <dbReference type="ARBA" id="ARBA00022679"/>
    </source>
</evidence>
<evidence type="ECO:0000256" key="14">
    <source>
        <dbReference type="PROSITE-ProRule" id="PRU00169"/>
    </source>
</evidence>
<dbReference type="AlphaFoldDB" id="A0A951U4K9"/>
<evidence type="ECO:0000256" key="3">
    <source>
        <dbReference type="ARBA" id="ARBA00006402"/>
    </source>
</evidence>